<dbReference type="GO" id="GO:0016757">
    <property type="term" value="F:glycosyltransferase activity"/>
    <property type="evidence" value="ECO:0007669"/>
    <property type="project" value="UniProtKB-KW"/>
</dbReference>
<dbReference type="AlphaFoldDB" id="A0A9Q8YAZ0"/>
<evidence type="ECO:0000313" key="3">
    <source>
        <dbReference type="Proteomes" id="UP001055460"/>
    </source>
</evidence>
<evidence type="ECO:0000313" key="2">
    <source>
        <dbReference type="EMBL" id="USJ25678.1"/>
    </source>
</evidence>
<gene>
    <name evidence="2" type="ORF">NE863_24725</name>
</gene>
<keyword evidence="2" id="KW-0808">Transferase</keyword>
<feature type="domain" description="Glycosyltransferase subfamily 4-like N-terminal" evidence="1">
    <location>
        <begin position="14"/>
        <end position="171"/>
    </location>
</feature>
<organism evidence="2 3">
    <name type="scientific">Ensifer adhaerens</name>
    <name type="common">Sinorhizobium morelense</name>
    <dbReference type="NCBI Taxonomy" id="106592"/>
    <lineage>
        <taxon>Bacteria</taxon>
        <taxon>Pseudomonadati</taxon>
        <taxon>Pseudomonadota</taxon>
        <taxon>Alphaproteobacteria</taxon>
        <taxon>Hyphomicrobiales</taxon>
        <taxon>Rhizobiaceae</taxon>
        <taxon>Sinorhizobium/Ensifer group</taxon>
        <taxon>Ensifer</taxon>
    </lineage>
</organism>
<dbReference type="PANTHER" id="PTHR12526">
    <property type="entry name" value="GLYCOSYLTRANSFERASE"/>
    <property type="match status" value="1"/>
</dbReference>
<proteinExistence type="predicted"/>
<dbReference type="Pfam" id="PF13439">
    <property type="entry name" value="Glyco_transf_4"/>
    <property type="match status" value="1"/>
</dbReference>
<dbReference type="Pfam" id="PF13692">
    <property type="entry name" value="Glyco_trans_1_4"/>
    <property type="match status" value="1"/>
</dbReference>
<geneLocation type="plasmid" evidence="2 3">
    <name>pA</name>
</geneLocation>
<dbReference type="InterPro" id="IPR028098">
    <property type="entry name" value="Glyco_trans_4-like_N"/>
</dbReference>
<dbReference type="EC" id="2.4.-.-" evidence="2"/>
<dbReference type="Proteomes" id="UP001055460">
    <property type="component" value="Plasmid pA"/>
</dbReference>
<sequence>MILHLITNFSASAGAETMLARLLKASSDERVMVVSLLDVSARNRDLADNPRVEYVALGAHSLPAILHGTMRLANIIRQEKPSVMLCWMYHAMVVGTVAAKLARRATPVIWNVRQSLDDVASLSRSSHMAIAAARVLSGSASGIIYNSSRAREMHRAYGYRNLNSVVIPNGFEIPAVAAGHEAPPRRIGIVARFHPQKDHATFFRAAASVLRTHPDTRFLAAGRGLAWDNPEVVQLISDAGLPSEAIDLRGEVADMEDFYRSIDILALSSRTEGFPNVVAEAMSYAKMVVATDVGDAAEVAGNAGIVVPARNPEAFADAMRKVLDLSPEEYARYAHLARNRIESEYTLHNIERRYSNFLRNF</sequence>
<evidence type="ECO:0000259" key="1">
    <source>
        <dbReference type="Pfam" id="PF13439"/>
    </source>
</evidence>
<keyword evidence="2" id="KW-0614">Plasmid</keyword>
<dbReference type="EMBL" id="CP098808">
    <property type="protein sequence ID" value="USJ25678.1"/>
    <property type="molecule type" value="Genomic_DNA"/>
</dbReference>
<dbReference type="SUPFAM" id="SSF53756">
    <property type="entry name" value="UDP-Glycosyltransferase/glycogen phosphorylase"/>
    <property type="match status" value="1"/>
</dbReference>
<dbReference type="Gene3D" id="3.40.50.2000">
    <property type="entry name" value="Glycogen Phosphorylase B"/>
    <property type="match status" value="2"/>
</dbReference>
<protein>
    <submittedName>
        <fullName evidence="2">Glycosyltransferase</fullName>
        <ecNumber evidence="2">2.4.-.-</ecNumber>
    </submittedName>
</protein>
<dbReference type="RefSeq" id="WP_112772869.1">
    <property type="nucleotide sequence ID" value="NZ_CP098808.1"/>
</dbReference>
<accession>A0A9Q8YAZ0</accession>
<dbReference type="PANTHER" id="PTHR12526:SF630">
    <property type="entry name" value="GLYCOSYLTRANSFERASE"/>
    <property type="match status" value="1"/>
</dbReference>
<name>A0A9Q8YAZ0_ENSAD</name>
<keyword evidence="2" id="KW-0328">Glycosyltransferase</keyword>
<reference evidence="2" key="1">
    <citation type="submission" date="2022-06" db="EMBL/GenBank/DDBJ databases">
        <title>Physiological and biochemical characterization and genomic elucidation of a strain of the genus Ensifer adhaerens M8 that combines arsenic oxidation and chromium reduction.</title>
        <authorList>
            <person name="Li X."/>
            <person name="Yu c."/>
        </authorList>
    </citation>
    <scope>NUCLEOTIDE SEQUENCE</scope>
    <source>
        <strain evidence="2">M8</strain>
        <plasmid evidence="2">pA</plasmid>
    </source>
</reference>